<evidence type="ECO:0000256" key="5">
    <source>
        <dbReference type="ARBA" id="ARBA00022448"/>
    </source>
</evidence>
<protein>
    <recommendedName>
        <fullName evidence="4">Autophagy-related protein 2</fullName>
    </recommendedName>
</protein>
<comment type="catalytic activity">
    <reaction evidence="11">
        <text>a 1,2-diacyl-sn-glycero-3-phosphoethanolamine(in) = a 1,2-diacyl-sn-glycero-3-phosphoethanolamine(out)</text>
        <dbReference type="Rhea" id="RHEA:38895"/>
        <dbReference type="ChEBI" id="CHEBI:64612"/>
    </reaction>
</comment>
<keyword evidence="6" id="KW-0256">Endoplasmic reticulum</keyword>
<accession>A0ABR2VS46</accession>
<dbReference type="EMBL" id="JASJQH010007974">
    <property type="protein sequence ID" value="KAK9696351.1"/>
    <property type="molecule type" value="Genomic_DNA"/>
</dbReference>
<keyword evidence="5" id="KW-0813">Transport</keyword>
<keyword evidence="8" id="KW-0445">Lipid transport</keyword>
<evidence type="ECO:0000256" key="7">
    <source>
        <dbReference type="ARBA" id="ARBA00023006"/>
    </source>
</evidence>
<keyword evidence="9" id="KW-0472">Membrane</keyword>
<evidence type="ECO:0000256" key="10">
    <source>
        <dbReference type="ARBA" id="ARBA00024479"/>
    </source>
</evidence>
<evidence type="ECO:0000256" key="6">
    <source>
        <dbReference type="ARBA" id="ARBA00022824"/>
    </source>
</evidence>
<sequence length="364" mass="41065">MRGWSFSGWTLPSTLQKRLVKFLLKRAIGQFLLEELDLDNLDVQLGTGFVQLKELQLNTEVLNDLVSELPITITHGKIGGITAQVPWKDIWSGNCVLEFHNLEITVIPNPVVPTVCKSRFEDSHILSSSIHFAGDFLRHEVPDTDEGEELRKSIMESVHIMQSSFYKNKNGPEEEKPTLGMEPGTEGLQVLAGVIDNIISNVKVTFHDSKARIHHQSKKDFLNPTSTTTENYKDYYVDITVPSILYRDENQEEESASEENKEQSFAQWPVESVKALTLIGLNISLHELEKNASSVTDDKHLENFAYSATLLSTLSNENTIRIRTKRSLFGPAIAQPIHGPNWDVECFIHSIVTILSPNQMRILT</sequence>
<evidence type="ECO:0000256" key="9">
    <source>
        <dbReference type="ARBA" id="ARBA00023136"/>
    </source>
</evidence>
<evidence type="ECO:0000313" key="12">
    <source>
        <dbReference type="EMBL" id="KAK9696351.1"/>
    </source>
</evidence>
<gene>
    <name evidence="12" type="primary">ATG2_3</name>
    <name evidence="12" type="ORF">K7432_012513</name>
</gene>
<keyword evidence="7" id="KW-0072">Autophagy</keyword>
<comment type="subcellular location">
    <subcellularLocation>
        <location evidence="1">Endoplasmic reticulum membrane</location>
        <topology evidence="1">Peripheral membrane protein</topology>
    </subcellularLocation>
    <subcellularLocation>
        <location evidence="2">Preautophagosomal structure membrane</location>
        <topology evidence="2">Peripheral membrane protein</topology>
    </subcellularLocation>
</comment>
<dbReference type="InterPro" id="IPR026849">
    <property type="entry name" value="ATG2"/>
</dbReference>
<evidence type="ECO:0000256" key="11">
    <source>
        <dbReference type="ARBA" id="ARBA00024615"/>
    </source>
</evidence>
<dbReference type="Pfam" id="PF13329">
    <property type="entry name" value="ATG2_CAD"/>
    <property type="match status" value="1"/>
</dbReference>
<dbReference type="PANTHER" id="PTHR13190">
    <property type="entry name" value="AUTOPHAGY-RELATED 2, ISOFORM A"/>
    <property type="match status" value="1"/>
</dbReference>
<comment type="caution">
    <text evidence="12">The sequence shown here is derived from an EMBL/GenBank/DDBJ whole genome shotgun (WGS) entry which is preliminary data.</text>
</comment>
<evidence type="ECO:0000256" key="1">
    <source>
        <dbReference type="ARBA" id="ARBA00004406"/>
    </source>
</evidence>
<evidence type="ECO:0000256" key="3">
    <source>
        <dbReference type="ARBA" id="ARBA00009714"/>
    </source>
</evidence>
<comment type="catalytic activity">
    <reaction evidence="10">
        <text>a 1,2-diacyl-sn-glycero-3-phospho-L-serine(in) = a 1,2-diacyl-sn-glycero-3-phospho-L-serine(out)</text>
        <dbReference type="Rhea" id="RHEA:38663"/>
        <dbReference type="ChEBI" id="CHEBI:57262"/>
    </reaction>
</comment>
<proteinExistence type="inferred from homology"/>
<dbReference type="Proteomes" id="UP001479436">
    <property type="component" value="Unassembled WGS sequence"/>
</dbReference>
<feature type="non-terminal residue" evidence="12">
    <location>
        <position position="364"/>
    </location>
</feature>
<dbReference type="PANTHER" id="PTHR13190:SF1">
    <property type="entry name" value="AUTOPHAGY-RELATED 2, ISOFORM A"/>
    <property type="match status" value="1"/>
</dbReference>
<name>A0ABR2VS46_9FUNG</name>
<evidence type="ECO:0000256" key="2">
    <source>
        <dbReference type="ARBA" id="ARBA00004623"/>
    </source>
</evidence>
<organism evidence="12 13">
    <name type="scientific">Basidiobolus ranarum</name>
    <dbReference type="NCBI Taxonomy" id="34480"/>
    <lineage>
        <taxon>Eukaryota</taxon>
        <taxon>Fungi</taxon>
        <taxon>Fungi incertae sedis</taxon>
        <taxon>Zoopagomycota</taxon>
        <taxon>Entomophthoromycotina</taxon>
        <taxon>Basidiobolomycetes</taxon>
        <taxon>Basidiobolales</taxon>
        <taxon>Basidiobolaceae</taxon>
        <taxon>Basidiobolus</taxon>
    </lineage>
</organism>
<keyword evidence="13" id="KW-1185">Reference proteome</keyword>
<evidence type="ECO:0000256" key="8">
    <source>
        <dbReference type="ARBA" id="ARBA00023055"/>
    </source>
</evidence>
<evidence type="ECO:0000313" key="13">
    <source>
        <dbReference type="Proteomes" id="UP001479436"/>
    </source>
</evidence>
<evidence type="ECO:0000256" key="4">
    <source>
        <dbReference type="ARBA" id="ARBA00018070"/>
    </source>
</evidence>
<reference evidence="12 13" key="1">
    <citation type="submission" date="2023-04" db="EMBL/GenBank/DDBJ databases">
        <title>Genome of Basidiobolus ranarum AG-B5.</title>
        <authorList>
            <person name="Stajich J.E."/>
            <person name="Carter-House D."/>
            <person name="Gryganskyi A."/>
        </authorList>
    </citation>
    <scope>NUCLEOTIDE SEQUENCE [LARGE SCALE GENOMIC DNA]</scope>
    <source>
        <strain evidence="12 13">AG-B5</strain>
    </source>
</reference>
<comment type="similarity">
    <text evidence="3">Belongs to the ATG2 family.</text>
</comment>